<dbReference type="RefSeq" id="WP_177142984.1">
    <property type="nucleotide sequence ID" value="NZ_JACAPU010000001.1"/>
</dbReference>
<organism evidence="1 2">
    <name type="scientific">Pseudomonas gingeri</name>
    <dbReference type="NCBI Taxonomy" id="117681"/>
    <lineage>
        <taxon>Bacteria</taxon>
        <taxon>Pseudomonadati</taxon>
        <taxon>Pseudomonadota</taxon>
        <taxon>Gammaproteobacteria</taxon>
        <taxon>Pseudomonadales</taxon>
        <taxon>Pseudomonadaceae</taxon>
        <taxon>Pseudomonas</taxon>
    </lineage>
</organism>
<dbReference type="InterPro" id="IPR049723">
    <property type="entry name" value="BPSL0761-like"/>
</dbReference>
<dbReference type="Proteomes" id="UP000582981">
    <property type="component" value="Unassembled WGS sequence"/>
</dbReference>
<evidence type="ECO:0000313" key="2">
    <source>
        <dbReference type="Proteomes" id="UP000582981"/>
    </source>
</evidence>
<accession>A0A7Y7W8X4</accession>
<sequence>MTMPVERTRSVIQTGNFLRELSKSHQVPESFRTEATRLLRHYPEPQLLFHAAWLDELIHSTEPGDPRRELAISGYPALFCSSLDE</sequence>
<dbReference type="EMBL" id="JACAPU010000001">
    <property type="protein sequence ID" value="NWB44866.1"/>
    <property type="molecule type" value="Genomic_DNA"/>
</dbReference>
<evidence type="ECO:0000313" key="1">
    <source>
        <dbReference type="EMBL" id="NWB44866.1"/>
    </source>
</evidence>
<protein>
    <submittedName>
        <fullName evidence="1">Uncharacterized protein</fullName>
    </submittedName>
</protein>
<reference evidence="1 2" key="1">
    <citation type="submission" date="2020-04" db="EMBL/GenBank/DDBJ databases">
        <title>Molecular characterization of pseudomonads from Agaricus bisporus reveal novel blotch 2 pathogens in Western Europe.</title>
        <authorList>
            <person name="Taparia T."/>
            <person name="Krijger M."/>
            <person name="Haynes E."/>
            <person name="Elpinstone J.G."/>
            <person name="Noble R."/>
            <person name="Van Der Wolf J."/>
        </authorList>
    </citation>
    <scope>NUCLEOTIDE SEQUENCE [LARGE SCALE GENOMIC DNA]</scope>
    <source>
        <strain evidence="1 2">F1001</strain>
    </source>
</reference>
<dbReference type="AlphaFoldDB" id="A0A7Y7W8X4"/>
<proteinExistence type="predicted"/>
<dbReference type="NCBIfam" id="NF041728">
    <property type="entry name" value="BPSL0761_fam"/>
    <property type="match status" value="1"/>
</dbReference>
<comment type="caution">
    <text evidence="1">The sequence shown here is derived from an EMBL/GenBank/DDBJ whole genome shotgun (WGS) entry which is preliminary data.</text>
</comment>
<name>A0A7Y7W8X4_9PSED</name>
<gene>
    <name evidence="1" type="ORF">HX829_00035</name>
</gene>